<evidence type="ECO:0000256" key="7">
    <source>
        <dbReference type="ARBA" id="ARBA00023278"/>
    </source>
</evidence>
<comment type="similarity">
    <text evidence="2">Belongs to the C-terminally encoded plant signaling peptide (CEP) family.</text>
</comment>
<evidence type="ECO:0000313" key="11">
    <source>
        <dbReference type="EMBL" id="KAL2522828.1"/>
    </source>
</evidence>
<evidence type="ECO:0000313" key="12">
    <source>
        <dbReference type="Proteomes" id="UP001604277"/>
    </source>
</evidence>
<evidence type="ECO:0000256" key="4">
    <source>
        <dbReference type="ARBA" id="ARBA00022525"/>
    </source>
</evidence>
<comment type="subcellular location">
    <subcellularLocation>
        <location evidence="1">Secreted</location>
        <location evidence="1">Extracellular space</location>
        <location evidence="1">Apoplast</location>
    </subcellularLocation>
</comment>
<feature type="chain" id="PRO_5044723603" evidence="9">
    <location>
        <begin position="27"/>
        <end position="103"/>
    </location>
</feature>
<keyword evidence="7" id="KW-0379">Hydroxylation</keyword>
<comment type="caution">
    <text evidence="11">The sequence shown here is derived from an EMBL/GenBank/DDBJ whole genome shotgun (WGS) entry which is preliminary data.</text>
</comment>
<dbReference type="GO" id="GO:0048046">
    <property type="term" value="C:apoplast"/>
    <property type="evidence" value="ECO:0007669"/>
    <property type="project" value="UniProtKB-SubCell"/>
</dbReference>
<evidence type="ECO:0000313" key="10">
    <source>
        <dbReference type="EMBL" id="KAL2522774.1"/>
    </source>
</evidence>
<keyword evidence="5" id="KW-0372">Hormone</keyword>
<dbReference type="GO" id="GO:0005179">
    <property type="term" value="F:hormone activity"/>
    <property type="evidence" value="ECO:0007669"/>
    <property type="project" value="UniProtKB-KW"/>
</dbReference>
<dbReference type="AlphaFoldDB" id="A0ABD1UEA4"/>
<keyword evidence="4" id="KW-0964">Secreted</keyword>
<sequence length="103" mass="11098">MAHSKLIMVSLVLVIVFSLKFQSIQGRNLKLKDKNDLNAYSSTETVNANVAAFMPPPPPVPVAFDSRPPPPSPPPGHVDDFRPTAPGHSPGIGHSSHVNRVRT</sequence>
<feature type="compositionally biased region" description="Pro residues" evidence="8">
    <location>
        <begin position="57"/>
        <end position="76"/>
    </location>
</feature>
<reference evidence="11" key="2">
    <citation type="submission" date="2024-07" db="EMBL/GenBank/DDBJ databases">
        <title>Two chromosome-level genome assemblies of Korean endemic species Abeliophyllum distichum and Forsythia ovata (Oleaceae).</title>
        <authorList>
            <person name="Mun J.H."/>
        </authorList>
    </citation>
    <scope>NUCLEOTIDE SEQUENCE</scope>
    <source>
        <strain evidence="11">KNKB202402200001</strain>
        <tissue evidence="11">Leaf</tissue>
    </source>
</reference>
<gene>
    <name evidence="10" type="ORF">Fot_26697</name>
    <name evidence="11" type="ORF">Fot_26751</name>
</gene>
<feature type="signal peptide" evidence="9">
    <location>
        <begin position="1"/>
        <end position="26"/>
    </location>
</feature>
<evidence type="ECO:0000256" key="2">
    <source>
        <dbReference type="ARBA" id="ARBA00008963"/>
    </source>
</evidence>
<evidence type="ECO:0000256" key="9">
    <source>
        <dbReference type="SAM" id="SignalP"/>
    </source>
</evidence>
<dbReference type="GO" id="GO:0006995">
    <property type="term" value="P:cellular response to nitrogen starvation"/>
    <property type="evidence" value="ECO:0007669"/>
    <property type="project" value="UniProtKB-ARBA"/>
</dbReference>
<reference evidence="12" key="1">
    <citation type="submission" date="2024-07" db="EMBL/GenBank/DDBJ databases">
        <title>Two chromosome-level genome assemblies of Korean endemic species Abeliophyllum distichum and Forsythia ovata (Oleaceae).</title>
        <authorList>
            <person name="Jang H."/>
        </authorList>
    </citation>
    <scope>NUCLEOTIDE SEQUENCE [LARGE SCALE GENOMIC DNA]</scope>
</reference>
<evidence type="ECO:0000256" key="6">
    <source>
        <dbReference type="ARBA" id="ARBA00022729"/>
    </source>
</evidence>
<name>A0ABD1UEA4_9LAMI</name>
<dbReference type="Proteomes" id="UP001604277">
    <property type="component" value="Unassembled WGS sequence"/>
</dbReference>
<evidence type="ECO:0000256" key="5">
    <source>
        <dbReference type="ARBA" id="ARBA00022702"/>
    </source>
</evidence>
<organism evidence="11 12">
    <name type="scientific">Forsythia ovata</name>
    <dbReference type="NCBI Taxonomy" id="205694"/>
    <lineage>
        <taxon>Eukaryota</taxon>
        <taxon>Viridiplantae</taxon>
        <taxon>Streptophyta</taxon>
        <taxon>Embryophyta</taxon>
        <taxon>Tracheophyta</taxon>
        <taxon>Spermatophyta</taxon>
        <taxon>Magnoliopsida</taxon>
        <taxon>eudicotyledons</taxon>
        <taxon>Gunneridae</taxon>
        <taxon>Pentapetalae</taxon>
        <taxon>asterids</taxon>
        <taxon>lamiids</taxon>
        <taxon>Lamiales</taxon>
        <taxon>Oleaceae</taxon>
        <taxon>Forsythieae</taxon>
        <taxon>Forsythia</taxon>
    </lineage>
</organism>
<accession>A0ABD1UEA4</accession>
<keyword evidence="3" id="KW-0052">Apoplast</keyword>
<feature type="region of interest" description="Disordered" evidence="8">
    <location>
        <begin position="57"/>
        <end position="103"/>
    </location>
</feature>
<keyword evidence="12" id="KW-1185">Reference proteome</keyword>
<dbReference type="PANTHER" id="PTHR33348:SF40">
    <property type="entry name" value="PRECURSOR OF CEP3"/>
    <property type="match status" value="1"/>
</dbReference>
<dbReference type="InterPro" id="IPR033250">
    <property type="entry name" value="CEP"/>
</dbReference>
<evidence type="ECO:0000256" key="1">
    <source>
        <dbReference type="ARBA" id="ARBA00004271"/>
    </source>
</evidence>
<dbReference type="EMBL" id="JBFOLJ010000007">
    <property type="protein sequence ID" value="KAL2522774.1"/>
    <property type="molecule type" value="Genomic_DNA"/>
</dbReference>
<evidence type="ECO:0000256" key="3">
    <source>
        <dbReference type="ARBA" id="ARBA00022523"/>
    </source>
</evidence>
<dbReference type="PANTHER" id="PTHR33348">
    <property type="entry name" value="PRECURSOR OF CEP5"/>
    <property type="match status" value="1"/>
</dbReference>
<evidence type="ECO:0000256" key="8">
    <source>
        <dbReference type="SAM" id="MobiDB-lite"/>
    </source>
</evidence>
<proteinExistence type="inferred from homology"/>
<keyword evidence="6 9" id="KW-0732">Signal</keyword>
<dbReference type="EMBL" id="JBFOLJ010000007">
    <property type="protein sequence ID" value="KAL2522828.1"/>
    <property type="molecule type" value="Genomic_DNA"/>
</dbReference>
<dbReference type="GO" id="GO:1902025">
    <property type="term" value="P:nitrate import"/>
    <property type="evidence" value="ECO:0007669"/>
    <property type="project" value="UniProtKB-ARBA"/>
</dbReference>
<protein>
    <submittedName>
        <fullName evidence="11">Uncharacterized protein</fullName>
    </submittedName>
</protein>